<reference evidence="1" key="1">
    <citation type="journal article" date="2014" name="Int. J. Syst. Evol. Microbiol.">
        <title>Complete genome sequence of Corynebacterium casei LMG S-19264T (=DSM 44701T), isolated from a smear-ripened cheese.</title>
        <authorList>
            <consortium name="US DOE Joint Genome Institute (JGI-PGF)"/>
            <person name="Walter F."/>
            <person name="Albersmeier A."/>
            <person name="Kalinowski J."/>
            <person name="Ruckert C."/>
        </authorList>
    </citation>
    <scope>NUCLEOTIDE SEQUENCE</scope>
    <source>
        <strain evidence="1">CGMCC 1.16067</strain>
    </source>
</reference>
<evidence type="ECO:0008006" key="3">
    <source>
        <dbReference type="Google" id="ProtNLM"/>
    </source>
</evidence>
<dbReference type="EMBL" id="BMKQ01000001">
    <property type="protein sequence ID" value="GGF55326.1"/>
    <property type="molecule type" value="Genomic_DNA"/>
</dbReference>
<gene>
    <name evidence="1" type="ORF">GCM10011519_31530</name>
</gene>
<evidence type="ECO:0000313" key="2">
    <source>
        <dbReference type="Proteomes" id="UP000649179"/>
    </source>
</evidence>
<accession>A0A917BQU8</accession>
<dbReference type="AlphaFoldDB" id="A0A917BQU8"/>
<comment type="caution">
    <text evidence="1">The sequence shown here is derived from an EMBL/GenBank/DDBJ whole genome shotgun (WGS) entry which is preliminary data.</text>
</comment>
<name>A0A917BQU8_9ACTN</name>
<dbReference type="InterPro" id="IPR021408">
    <property type="entry name" value="DUF3046"/>
</dbReference>
<reference evidence="1" key="2">
    <citation type="submission" date="2020-09" db="EMBL/GenBank/DDBJ databases">
        <authorList>
            <person name="Sun Q."/>
            <person name="Zhou Y."/>
        </authorList>
    </citation>
    <scope>NUCLEOTIDE SEQUENCE</scope>
    <source>
        <strain evidence="1">CGMCC 1.16067</strain>
    </source>
</reference>
<keyword evidence="2" id="KW-1185">Reference proteome</keyword>
<protein>
    <recommendedName>
        <fullName evidence="3">DUF3046 domain-containing protein</fullName>
    </recommendedName>
</protein>
<proteinExistence type="predicted"/>
<evidence type="ECO:0000313" key="1">
    <source>
        <dbReference type="EMBL" id="GGF55326.1"/>
    </source>
</evidence>
<dbReference type="Proteomes" id="UP000649179">
    <property type="component" value="Unassembled WGS sequence"/>
</dbReference>
<dbReference type="Pfam" id="PF11248">
    <property type="entry name" value="DUF3046"/>
    <property type="match status" value="1"/>
</dbReference>
<organism evidence="1 2">
    <name type="scientific">Marmoricola endophyticus</name>
    <dbReference type="NCBI Taxonomy" id="2040280"/>
    <lineage>
        <taxon>Bacteria</taxon>
        <taxon>Bacillati</taxon>
        <taxon>Actinomycetota</taxon>
        <taxon>Actinomycetes</taxon>
        <taxon>Propionibacteriales</taxon>
        <taxon>Nocardioidaceae</taxon>
        <taxon>Marmoricola</taxon>
    </lineage>
</organism>
<sequence>MHTGRVRHTEFWDRMDAALGSSYSRVWASQQVLPGLEGRTVSQALDAGVDPKRVWRAVWDRLELPDRER</sequence>